<sequence length="749" mass="80408">MEGDEGCDMPSTSQAGEVKTDVPQKEDILLLADEKFDFDLSLSSSSANEDDEVFFGPCGHRERCIAASLESNNRIPDPPPLPASDSHFTWSPLTGEKFVEVYKEAHLLALQIENNSRSKAAQDAKPKDPWSQDVERFIQESKLKINLFEKEKEMKKSPKSLKRETYCLADSPLMGPPLGKPPLPDSSPALPSSPAQAALTQMQGPPHSARPLSGRSSSAHPLNQAALQKKFTNKLQLPRASAVRGRNIHMAMEKPKKEIPASPSRVKILTEKESHKDVLPDKPVLDAASVPATGSHLVQGKRSLPVLNKLGPKKTLLRPPGSTSSLTRKPSSSGSVSKGASTVCVSPAEGKAKSSEFSSIPASNSRPLSKISKSGRTGPATQRQSLPAGPVGASCKQAKWADTAELTAEPPTAPPAASPTQPHTPESGGQRLNSNSVLSESSQLNKTRSIRRRDSYLNSKTKIMPTSPSQFKIPKFSIGESPDSTTPRLSRAQRPQSCTSVGRLVVHSTPARHSSEPAPQSLVSSSWTPLSTRRVSALPTPASRRLSSIPLITPKTMPRAVASPLCVPARQLSSEPRKKSTSRTEPTRESNRKIDSRQADLSPDGSFSPPSNVPQALNFSPEKNDLTCSKSTTAEATLDEAKPCADTPPKEALLIDIKLDPLAGAPKTESKPLTDLLLIDFCSTPEATVAVRSESRPLIDLMMNTPDMITNVVAKPLPAVGQLIDLGSPLILLSPEADKENVDSPLLKF</sequence>
<dbReference type="InterPro" id="IPR026657">
    <property type="entry name" value="DDA3/GTSE-1"/>
</dbReference>
<feature type="compositionally biased region" description="Polar residues" evidence="5">
    <location>
        <begin position="456"/>
        <end position="470"/>
    </location>
</feature>
<feature type="compositionally biased region" description="Polar residues" evidence="5">
    <location>
        <begin position="482"/>
        <end position="500"/>
    </location>
</feature>
<evidence type="ECO:0000256" key="2">
    <source>
        <dbReference type="ARBA" id="ARBA00022490"/>
    </source>
</evidence>
<dbReference type="GeneID" id="103250220"/>
<gene>
    <name evidence="8" type="primary">GTSE1</name>
</gene>
<feature type="compositionally biased region" description="Basic and acidic residues" evidence="5">
    <location>
        <begin position="585"/>
        <end position="598"/>
    </location>
</feature>
<feature type="domain" description="G2 and S phase-expressed protein 1 N-terminal" evidence="6">
    <location>
        <begin position="28"/>
        <end position="171"/>
    </location>
</feature>
<comment type="subcellular location">
    <subcellularLocation>
        <location evidence="1">Cytoplasm</location>
        <location evidence="1">Cytoskeleton</location>
    </subcellularLocation>
</comment>
<keyword evidence="2" id="KW-0963">Cytoplasm</keyword>
<organism evidence="7 8">
    <name type="scientific">Carlito syrichta</name>
    <name type="common">Philippine tarsier</name>
    <name type="synonym">Tarsius syrichta</name>
    <dbReference type="NCBI Taxonomy" id="1868482"/>
    <lineage>
        <taxon>Eukaryota</taxon>
        <taxon>Metazoa</taxon>
        <taxon>Chordata</taxon>
        <taxon>Craniata</taxon>
        <taxon>Vertebrata</taxon>
        <taxon>Euteleostomi</taxon>
        <taxon>Mammalia</taxon>
        <taxon>Eutheria</taxon>
        <taxon>Euarchontoglires</taxon>
        <taxon>Primates</taxon>
        <taxon>Haplorrhini</taxon>
        <taxon>Tarsiiformes</taxon>
        <taxon>Tarsiidae</taxon>
        <taxon>Carlito</taxon>
    </lineage>
</organism>
<evidence type="ECO:0000313" key="8">
    <source>
        <dbReference type="RefSeq" id="XP_008047004.1"/>
    </source>
</evidence>
<feature type="compositionally biased region" description="Polar residues" evidence="5">
    <location>
        <begin position="355"/>
        <end position="385"/>
    </location>
</feature>
<dbReference type="AlphaFoldDB" id="A0A1U7SGM2"/>
<dbReference type="OrthoDB" id="10072587at2759"/>
<keyword evidence="7" id="KW-1185">Reference proteome</keyword>
<dbReference type="InterPro" id="IPR032768">
    <property type="entry name" value="GTSE1_N"/>
</dbReference>
<feature type="region of interest" description="Disordered" evidence="5">
    <location>
        <begin position="565"/>
        <end position="627"/>
    </location>
</feature>
<evidence type="ECO:0000313" key="7">
    <source>
        <dbReference type="Proteomes" id="UP000189704"/>
    </source>
</evidence>
<feature type="compositionally biased region" description="Polar residues" evidence="5">
    <location>
        <begin position="430"/>
        <end position="447"/>
    </location>
</feature>
<dbReference type="PANTHER" id="PTHR21584">
    <property type="entry name" value="DIFFERENTIAL DISPLAY AND ACTIVATED BY P53 DDA3 /G2 S PHASE EXPRESSED 1"/>
    <property type="match status" value="1"/>
</dbReference>
<feature type="compositionally biased region" description="Basic and acidic residues" evidence="5">
    <location>
        <begin position="268"/>
        <end position="284"/>
    </location>
</feature>
<name>A0A1U7SGM2_CARSF</name>
<feature type="region of interest" description="Disordered" evidence="5">
    <location>
        <begin position="149"/>
        <end position="541"/>
    </location>
</feature>
<dbReference type="PANTHER" id="PTHR21584:SF10">
    <property type="entry name" value="G2 AND S PHASE-EXPRESSED PROTEIN 1"/>
    <property type="match status" value="1"/>
</dbReference>
<dbReference type="Proteomes" id="UP000189704">
    <property type="component" value="Unplaced"/>
</dbReference>
<feature type="compositionally biased region" description="Pro residues" evidence="5">
    <location>
        <begin position="174"/>
        <end position="185"/>
    </location>
</feature>
<evidence type="ECO:0000256" key="4">
    <source>
        <dbReference type="ARBA" id="ARBA00023212"/>
    </source>
</evidence>
<evidence type="ECO:0000256" key="3">
    <source>
        <dbReference type="ARBA" id="ARBA00022553"/>
    </source>
</evidence>
<evidence type="ECO:0000256" key="1">
    <source>
        <dbReference type="ARBA" id="ARBA00004245"/>
    </source>
</evidence>
<feature type="region of interest" description="Disordered" evidence="5">
    <location>
        <begin position="1"/>
        <end position="23"/>
    </location>
</feature>
<dbReference type="KEGG" id="csyr:103250220"/>
<feature type="compositionally biased region" description="Polar residues" evidence="5">
    <location>
        <begin position="517"/>
        <end position="534"/>
    </location>
</feature>
<dbReference type="CDD" id="cd21864">
    <property type="entry name" value="GTSE1_CTD"/>
    <property type="match status" value="1"/>
</dbReference>
<dbReference type="GO" id="GO:0008017">
    <property type="term" value="F:microtubule binding"/>
    <property type="evidence" value="ECO:0007669"/>
    <property type="project" value="TreeGrafter"/>
</dbReference>
<dbReference type="GO" id="GO:0005881">
    <property type="term" value="C:cytoplasmic microtubule"/>
    <property type="evidence" value="ECO:0007669"/>
    <property type="project" value="TreeGrafter"/>
</dbReference>
<feature type="compositionally biased region" description="Polar residues" evidence="5">
    <location>
        <begin position="608"/>
        <end position="618"/>
    </location>
</feature>
<feature type="compositionally biased region" description="Low complexity" evidence="5">
    <location>
        <begin position="321"/>
        <end position="341"/>
    </location>
</feature>
<evidence type="ECO:0000256" key="5">
    <source>
        <dbReference type="SAM" id="MobiDB-lite"/>
    </source>
</evidence>
<dbReference type="CTD" id="51512"/>
<protein>
    <submittedName>
        <fullName evidence="8">G2 and S phase-expressed protein 1</fullName>
    </submittedName>
</protein>
<dbReference type="STRING" id="1868482.ENSTSYP00000008791"/>
<reference evidence="8" key="1">
    <citation type="submission" date="2025-08" db="UniProtKB">
        <authorList>
            <consortium name="RefSeq"/>
        </authorList>
    </citation>
    <scope>IDENTIFICATION</scope>
</reference>
<feature type="compositionally biased region" description="Low complexity" evidence="5">
    <location>
        <begin position="186"/>
        <end position="199"/>
    </location>
</feature>
<accession>A0A1U7SGM2</accession>
<dbReference type="Pfam" id="PF15259">
    <property type="entry name" value="GTSE1_N"/>
    <property type="match status" value="1"/>
</dbReference>
<proteinExistence type="predicted"/>
<keyword evidence="4" id="KW-0206">Cytoskeleton</keyword>
<dbReference type="RefSeq" id="XP_008047004.1">
    <property type="nucleotide sequence ID" value="XM_008048813.2"/>
</dbReference>
<keyword evidence="3" id="KW-0597">Phosphoprotein</keyword>
<evidence type="ECO:0000259" key="6">
    <source>
        <dbReference type="Pfam" id="PF15259"/>
    </source>
</evidence>
<feature type="compositionally biased region" description="Basic and acidic residues" evidence="5">
    <location>
        <begin position="149"/>
        <end position="165"/>
    </location>
</feature>